<sequence>MAAPMLPAGRVSAGFELLWPGRSTGNSEAPHPEARQGPQAYAGRFQAITGPIRARLGADKAPTLRNLCLLFIRNEALAKSTSQLLGRFMSVLVLGEPDDDVNFLDPIPPWAAAAYFIWDVIRLARPGPKWYSNHDFPRPGFLINAVGIDLPALETTGSLEFRRASTERANREALEALWDAEFLPDTWVRDEALRCGYGDVQLDRCRPATPWELGFATRQRQARKNGVELPEATRSSHLPQEPPSPDGERYSRRIAKLSVECPTSYRRPDVRVPVIPPAFLAMMERREQRDAAKALGFDLDVQPRGRQRLVVTSPPSSRAPSPAASLPPSPASVPAPFSSTRASPISDALLFQVSVTPESSPPRPPMASPLRTPPLHSRHDWTPLGDYTVGPADLREATFDSSSVSDSATSSPLSSVGELTPGGWLSPCLSDAMALPELPQPFMPPAPSTPSAESLIFVNSHFFEVLYFTRHGLPISPDTRSFIPALLGYDYVHGRDSFPMEPVSPPSQDGVLQPAVGTDTPPESDPASLLFAGSSTSTGPETPLSPVLPVIDTLGDTAVSSTASSPSNAPTPVLDELDSPTSSTPASPSIDATQSPASSDLLEVEVMLRFPHAGVMEED</sequence>
<accession>D8PUK6</accession>
<dbReference type="EMBL" id="GL377303">
    <property type="protein sequence ID" value="EFJ01425.1"/>
    <property type="molecule type" value="Genomic_DNA"/>
</dbReference>
<feature type="region of interest" description="Disordered" evidence="1">
    <location>
        <begin position="498"/>
        <end position="599"/>
    </location>
</feature>
<feature type="region of interest" description="Disordered" evidence="1">
    <location>
        <begin position="216"/>
        <end position="251"/>
    </location>
</feature>
<evidence type="ECO:0000313" key="2">
    <source>
        <dbReference type="EMBL" id="EFJ01425.1"/>
    </source>
</evidence>
<feature type="compositionally biased region" description="Low complexity" evidence="1">
    <location>
        <begin position="313"/>
        <end position="324"/>
    </location>
</feature>
<feature type="compositionally biased region" description="Low complexity" evidence="1">
    <location>
        <begin position="557"/>
        <end position="593"/>
    </location>
</feature>
<keyword evidence="3" id="KW-1185">Reference proteome</keyword>
<protein>
    <submittedName>
        <fullName evidence="2">Uncharacterized protein</fullName>
    </submittedName>
</protein>
<evidence type="ECO:0000313" key="3">
    <source>
        <dbReference type="Proteomes" id="UP000007431"/>
    </source>
</evidence>
<reference evidence="2 3" key="1">
    <citation type="journal article" date="2010" name="Nat. Biotechnol.">
        <title>Genome sequence of the model mushroom Schizophyllum commune.</title>
        <authorList>
            <person name="Ohm R.A."/>
            <person name="de Jong J.F."/>
            <person name="Lugones L.G."/>
            <person name="Aerts A."/>
            <person name="Kothe E."/>
            <person name="Stajich J.E."/>
            <person name="de Vries R.P."/>
            <person name="Record E."/>
            <person name="Levasseur A."/>
            <person name="Baker S.E."/>
            <person name="Bartholomew K.A."/>
            <person name="Coutinho P.M."/>
            <person name="Erdmann S."/>
            <person name="Fowler T.J."/>
            <person name="Gathman A.C."/>
            <person name="Lombard V."/>
            <person name="Henrissat B."/>
            <person name="Knabe N."/>
            <person name="Kuees U."/>
            <person name="Lilly W.W."/>
            <person name="Lindquist E."/>
            <person name="Lucas S."/>
            <person name="Magnuson J.K."/>
            <person name="Piumi F."/>
            <person name="Raudaskoski M."/>
            <person name="Salamov A."/>
            <person name="Schmutz J."/>
            <person name="Schwarze F.W.M.R."/>
            <person name="vanKuyk P.A."/>
            <person name="Horton J.S."/>
            <person name="Grigoriev I.V."/>
            <person name="Woesten H.A.B."/>
        </authorList>
    </citation>
    <scope>NUCLEOTIDE SEQUENCE [LARGE SCALE GENOMIC DNA]</scope>
    <source>
        <strain evidence="3">H4-8 / FGSC 9210</strain>
    </source>
</reference>
<proteinExistence type="predicted"/>
<feature type="region of interest" description="Disordered" evidence="1">
    <location>
        <begin position="310"/>
        <end position="339"/>
    </location>
</feature>
<evidence type="ECO:0000256" key="1">
    <source>
        <dbReference type="SAM" id="MobiDB-lite"/>
    </source>
</evidence>
<dbReference type="Proteomes" id="UP000007431">
    <property type="component" value="Unassembled WGS sequence"/>
</dbReference>
<feature type="region of interest" description="Disordered" evidence="1">
    <location>
        <begin position="355"/>
        <end position="384"/>
    </location>
</feature>
<dbReference type="InParanoid" id="D8PUK6"/>
<gene>
    <name evidence="2" type="ORF">SCHCODRAFT_232999</name>
</gene>
<dbReference type="AlphaFoldDB" id="D8PUK6"/>
<name>D8PUK6_SCHCM</name>
<organism evidence="3">
    <name type="scientific">Schizophyllum commune (strain H4-8 / FGSC 9210)</name>
    <name type="common">Split gill fungus</name>
    <dbReference type="NCBI Taxonomy" id="578458"/>
    <lineage>
        <taxon>Eukaryota</taxon>
        <taxon>Fungi</taxon>
        <taxon>Dikarya</taxon>
        <taxon>Basidiomycota</taxon>
        <taxon>Agaricomycotina</taxon>
        <taxon>Agaricomycetes</taxon>
        <taxon>Agaricomycetidae</taxon>
        <taxon>Agaricales</taxon>
        <taxon>Schizophyllaceae</taxon>
        <taxon>Schizophyllum</taxon>
    </lineage>
</organism>
<dbReference type="HOGENOM" id="CLU_457201_0_0_1"/>